<keyword evidence="1" id="KW-0378">Hydrolase</keyword>
<dbReference type="Proteomes" id="UP000673375">
    <property type="component" value="Unassembled WGS sequence"/>
</dbReference>
<dbReference type="Pfam" id="PF14511">
    <property type="entry name" value="RE_EcoO109I"/>
    <property type="match status" value="1"/>
</dbReference>
<reference evidence="3 4" key="1">
    <citation type="submission" date="2020-12" db="EMBL/GenBank/DDBJ databases">
        <title>Vagococcus allomyrinae sp. nov. and Enterococcus lavae sp. nov., isolated from the larvae of Allomyrina dichotoma.</title>
        <authorList>
            <person name="Lee S.D."/>
        </authorList>
    </citation>
    <scope>NUCLEOTIDE SEQUENCE [LARGE SCALE GENOMIC DNA]</scope>
    <source>
        <strain evidence="3 4">BWM-S5</strain>
    </source>
</reference>
<proteinExistence type="predicted"/>
<dbReference type="Gene3D" id="3.40.1560.10">
    <property type="entry name" value="type ii restriction endonuclease, domain 2"/>
    <property type="match status" value="1"/>
</dbReference>
<accession>A0ABS4CM46</accession>
<evidence type="ECO:0000313" key="3">
    <source>
        <dbReference type="EMBL" id="MBP1047563.1"/>
    </source>
</evidence>
<dbReference type="GO" id="GO:0004519">
    <property type="term" value="F:endonuclease activity"/>
    <property type="evidence" value="ECO:0007669"/>
    <property type="project" value="UniProtKB-KW"/>
</dbReference>
<evidence type="ECO:0000256" key="1">
    <source>
        <dbReference type="ARBA" id="ARBA00022801"/>
    </source>
</evidence>
<protein>
    <submittedName>
        <fullName evidence="3">Restriction endonuclease</fullName>
    </submittedName>
</protein>
<evidence type="ECO:0000259" key="2">
    <source>
        <dbReference type="Pfam" id="PF14511"/>
    </source>
</evidence>
<name>A0ABS4CM46_9ENTE</name>
<keyword evidence="4" id="KW-1185">Reference proteome</keyword>
<sequence length="237" mass="26875">MIDPTNNDEIIVKAKEFFREVIGENHIKNTKKLSNINNFNVNPFLNKYLANFLTGNDSPESIAKALIYPRVLGTSITTSFGSNLQKFINTTLEGYGSTTSGIDIEFIDKIDNRKKYCQIKAGPQTINYDDVTTIENHFKKAINLGRTNGVPIANMDCVVGVFYGEQNELSQFYKTINQNYTVLIGKEFWFHLTGDEDFYNKITDAIGEIANEFDGRDLLELTTKELAKKLKEIDTLE</sequence>
<dbReference type="InterPro" id="IPR012297">
    <property type="entry name" value="EcoO109IR_cat_dom_sf"/>
</dbReference>
<comment type="caution">
    <text evidence="3">The sequence shown here is derived from an EMBL/GenBank/DDBJ whole genome shotgun (WGS) entry which is preliminary data.</text>
</comment>
<keyword evidence="3" id="KW-0540">Nuclease</keyword>
<evidence type="ECO:0000313" key="4">
    <source>
        <dbReference type="Proteomes" id="UP000673375"/>
    </source>
</evidence>
<dbReference type="EMBL" id="JAEDXU010000008">
    <property type="protein sequence ID" value="MBP1047563.1"/>
    <property type="molecule type" value="Genomic_DNA"/>
</dbReference>
<dbReference type="CDD" id="cd22346">
    <property type="entry name" value="PDDEXK_nuclease"/>
    <property type="match status" value="1"/>
</dbReference>
<dbReference type="RefSeq" id="WP_209558342.1">
    <property type="nucleotide sequence ID" value="NZ_JAEDXU010000008.1"/>
</dbReference>
<dbReference type="InterPro" id="IPR011335">
    <property type="entry name" value="Restrct_endonuc-II-like"/>
</dbReference>
<dbReference type="SUPFAM" id="SSF52980">
    <property type="entry name" value="Restriction endonuclease-like"/>
    <property type="match status" value="1"/>
</dbReference>
<organism evidence="3 4">
    <name type="scientific">Enterococcus larvae</name>
    <dbReference type="NCBI Taxonomy" id="2794352"/>
    <lineage>
        <taxon>Bacteria</taxon>
        <taxon>Bacillati</taxon>
        <taxon>Bacillota</taxon>
        <taxon>Bacilli</taxon>
        <taxon>Lactobacillales</taxon>
        <taxon>Enterococcaceae</taxon>
        <taxon>Enterococcus</taxon>
    </lineage>
</organism>
<dbReference type="InterPro" id="IPR032793">
    <property type="entry name" value="RE_EcoO109IR"/>
</dbReference>
<gene>
    <name evidence="3" type="ORF">I6N96_14850</name>
</gene>
<feature type="domain" description="Type II restriction endonuclease EcoO109IR" evidence="2">
    <location>
        <begin position="15"/>
        <end position="213"/>
    </location>
</feature>
<keyword evidence="3" id="KW-0255">Endonuclease</keyword>